<evidence type="ECO:0000313" key="5">
    <source>
        <dbReference type="Proteomes" id="UP000198546"/>
    </source>
</evidence>
<dbReference type="Pfam" id="PF03932">
    <property type="entry name" value="CutC"/>
    <property type="match status" value="1"/>
</dbReference>
<comment type="caution">
    <text evidence="2">Once thought to be involved in copper homeostasis, experiments in E.coli have shown this is not the case.</text>
</comment>
<protein>
    <recommendedName>
        <fullName evidence="2">PF03932 family protein CutC</fullName>
    </recommendedName>
</protein>
<keyword evidence="2" id="KW-0963">Cytoplasm</keyword>
<dbReference type="GO" id="GO:0042558">
    <property type="term" value="P:pteridine-containing compound metabolic process"/>
    <property type="evidence" value="ECO:0007669"/>
    <property type="project" value="InterPro"/>
</dbReference>
<dbReference type="GO" id="GO:0005507">
    <property type="term" value="F:copper ion binding"/>
    <property type="evidence" value="ECO:0007669"/>
    <property type="project" value="TreeGrafter"/>
</dbReference>
<dbReference type="PROSITE" id="PS50972">
    <property type="entry name" value="PTERIN_BINDING"/>
    <property type="match status" value="1"/>
</dbReference>
<feature type="domain" description="Pterin-binding" evidence="3">
    <location>
        <begin position="177"/>
        <end position="251"/>
    </location>
</feature>
<dbReference type="EMBL" id="LT629688">
    <property type="protein sequence ID" value="SDE09672.1"/>
    <property type="molecule type" value="Genomic_DNA"/>
</dbReference>
<dbReference type="Gene3D" id="3.20.20.380">
    <property type="entry name" value="Copper homeostasis (CutC) domain"/>
    <property type="match status" value="1"/>
</dbReference>
<dbReference type="PANTHER" id="PTHR12598:SF0">
    <property type="entry name" value="COPPER HOMEOSTASIS PROTEIN CUTC HOMOLOG"/>
    <property type="match status" value="1"/>
</dbReference>
<dbReference type="InterPro" id="IPR000489">
    <property type="entry name" value="Pterin-binding_dom"/>
</dbReference>
<dbReference type="Proteomes" id="UP000198546">
    <property type="component" value="Chromosome i"/>
</dbReference>
<keyword evidence="5" id="KW-1185">Reference proteome</keyword>
<organism evidence="4 5">
    <name type="scientific">Auraticoccus monumenti</name>
    <dbReference type="NCBI Taxonomy" id="675864"/>
    <lineage>
        <taxon>Bacteria</taxon>
        <taxon>Bacillati</taxon>
        <taxon>Actinomycetota</taxon>
        <taxon>Actinomycetes</taxon>
        <taxon>Propionibacteriales</taxon>
        <taxon>Propionibacteriaceae</taxon>
        <taxon>Auraticoccus</taxon>
    </lineage>
</organism>
<accession>A0A1G7A4E9</accession>
<proteinExistence type="inferred from homology"/>
<dbReference type="GO" id="GO:0005737">
    <property type="term" value="C:cytoplasm"/>
    <property type="evidence" value="ECO:0007669"/>
    <property type="project" value="UniProtKB-SubCell"/>
</dbReference>
<reference evidence="4 5" key="1">
    <citation type="submission" date="2016-10" db="EMBL/GenBank/DDBJ databases">
        <authorList>
            <person name="de Groot N.N."/>
        </authorList>
    </citation>
    <scope>NUCLEOTIDE SEQUENCE [LARGE SCALE GENOMIC DNA]</scope>
    <source>
        <strain evidence="4 5">MON 2.2</strain>
    </source>
</reference>
<evidence type="ECO:0000256" key="2">
    <source>
        <dbReference type="HAMAP-Rule" id="MF_00795"/>
    </source>
</evidence>
<dbReference type="SUPFAM" id="SSF110395">
    <property type="entry name" value="CutC-like"/>
    <property type="match status" value="1"/>
</dbReference>
<sequence>MHPVTLALELAVHDPRGIAVASRVGPTRIELCTALALGGLTPSTGLVDAAVAARGAGGPAVHVLIRPRSGGFDYDQHERAVLLADCRAAAAHGADGVVVGLTRTGPDGAPELDLDGVAEVVAAVPGLEVTVHRVLDTLRSPAEAVAALRGTGVRRVLTSGGAPRAVDGLATLRDVVAAAGGEIEVMAGGGVRPEFVAALSAVGVHAVHASASRDGADVLDLGLGSSPESTRHATTDEDLARHLMAAVRAAR</sequence>
<evidence type="ECO:0000256" key="1">
    <source>
        <dbReference type="ARBA" id="ARBA00007768"/>
    </source>
</evidence>
<evidence type="ECO:0000259" key="3">
    <source>
        <dbReference type="PROSITE" id="PS50972"/>
    </source>
</evidence>
<dbReference type="InterPro" id="IPR005627">
    <property type="entry name" value="CutC-like"/>
</dbReference>
<comment type="similarity">
    <text evidence="1 2">Belongs to the CutC family.</text>
</comment>
<dbReference type="AlphaFoldDB" id="A0A1G7A4E9"/>
<evidence type="ECO:0000313" key="4">
    <source>
        <dbReference type="EMBL" id="SDE09672.1"/>
    </source>
</evidence>
<dbReference type="HAMAP" id="MF_00795">
    <property type="entry name" value="CutC"/>
    <property type="match status" value="1"/>
</dbReference>
<dbReference type="CDD" id="cd00945">
    <property type="entry name" value="Aldolase_Class_I"/>
    <property type="match status" value="1"/>
</dbReference>
<comment type="subcellular location">
    <subcellularLocation>
        <location evidence="2">Cytoplasm</location>
    </subcellularLocation>
</comment>
<dbReference type="InterPro" id="IPR036822">
    <property type="entry name" value="CutC-like_dom_sf"/>
</dbReference>
<gene>
    <name evidence="2" type="primary">cutC</name>
    <name evidence="4" type="ORF">SAMN04489747_2502</name>
</gene>
<dbReference type="PANTHER" id="PTHR12598">
    <property type="entry name" value="COPPER HOMEOSTASIS PROTEIN CUTC"/>
    <property type="match status" value="1"/>
</dbReference>
<name>A0A1G7A4E9_9ACTN</name>
<dbReference type="STRING" id="675864.SAMN04489747_2502"/>